<accession>V2XZP3</accession>
<evidence type="ECO:0000313" key="2">
    <source>
        <dbReference type="EMBL" id="ESK97995.1"/>
    </source>
</evidence>
<dbReference type="Proteomes" id="UP000017559">
    <property type="component" value="Unassembled WGS sequence"/>
</dbReference>
<name>V2XZP3_MONRO</name>
<protein>
    <submittedName>
        <fullName evidence="2">Uncharacterized protein</fullName>
    </submittedName>
</protein>
<feature type="compositionally biased region" description="Basic residues" evidence="1">
    <location>
        <begin position="196"/>
        <end position="213"/>
    </location>
</feature>
<sequence>MSSPVDARFKQKLASVAESRLEVDIKPSLLFQNSFSGSICIDRDSRKEYGSSEPSNASHSHTPRPPTSRSSTSSHFIPRLDFAFQSFTVPVTAVDSRPSSPMHDHPPSLPPLPTLSQPLFPRTTTNKAPIYIPSSICHPNSPYVPWESPMRRQFLRPLTPDSYVSRFSGFSRSGAVAPEPWDYEVHNRPLDRISRGVRRIMTRVSRRLKKTSKQGRDSPRSSTEGSRNRDVNPTAEDPLPQPTRPFARVRSTSSLETTNTNSLSLWLRARQQQAVSRHVDERYFMTLEEYERVGSWIRSASGDGFDCGVAGCEFHSREPRVSEEDDDYSSTDEESSVLHTLDSPNTSCDNSHSHSPTNSKLSLPPHISLDFSF</sequence>
<organism evidence="2 3">
    <name type="scientific">Moniliophthora roreri (strain MCA 2997)</name>
    <name type="common">Cocoa frosty pod rot fungus</name>
    <name type="synonym">Crinipellis roreri</name>
    <dbReference type="NCBI Taxonomy" id="1381753"/>
    <lineage>
        <taxon>Eukaryota</taxon>
        <taxon>Fungi</taxon>
        <taxon>Dikarya</taxon>
        <taxon>Basidiomycota</taxon>
        <taxon>Agaricomycotina</taxon>
        <taxon>Agaricomycetes</taxon>
        <taxon>Agaricomycetidae</taxon>
        <taxon>Agaricales</taxon>
        <taxon>Marasmiineae</taxon>
        <taxon>Marasmiaceae</taxon>
        <taxon>Moniliophthora</taxon>
    </lineage>
</organism>
<dbReference type="OrthoDB" id="2690983at2759"/>
<comment type="caution">
    <text evidence="2">The sequence shown here is derived from an EMBL/GenBank/DDBJ whole genome shotgun (WGS) entry which is preliminary data.</text>
</comment>
<feature type="region of interest" description="Disordered" evidence="1">
    <location>
        <begin position="318"/>
        <end position="361"/>
    </location>
</feature>
<dbReference type="EMBL" id="AWSO01000014">
    <property type="protein sequence ID" value="ESK97995.1"/>
    <property type="molecule type" value="Genomic_DNA"/>
</dbReference>
<gene>
    <name evidence="2" type="ORF">Moror_933</name>
</gene>
<feature type="region of interest" description="Disordered" evidence="1">
    <location>
        <begin position="45"/>
        <end position="74"/>
    </location>
</feature>
<proteinExistence type="predicted"/>
<dbReference type="HOGENOM" id="CLU_742038_0_0_1"/>
<evidence type="ECO:0000313" key="3">
    <source>
        <dbReference type="Proteomes" id="UP000017559"/>
    </source>
</evidence>
<feature type="compositionally biased region" description="Polar residues" evidence="1">
    <location>
        <begin position="342"/>
        <end position="361"/>
    </location>
</feature>
<reference evidence="2 3" key="1">
    <citation type="journal article" date="2014" name="BMC Genomics">
        <title>Genome and secretome analysis of the hemibiotrophic fungal pathogen, Moniliophthora roreri, which causes frosty pod rot disease of cacao: mechanisms of the biotrophic and necrotrophic phases.</title>
        <authorList>
            <person name="Meinhardt L.W."/>
            <person name="Costa G.G.L."/>
            <person name="Thomazella D.P.T."/>
            <person name="Teixeira P.J.P.L."/>
            <person name="Carazzolle M.F."/>
            <person name="Schuster S.C."/>
            <person name="Carlson J.E."/>
            <person name="Guiltinan M.J."/>
            <person name="Mieczkowski P."/>
            <person name="Farmer A."/>
            <person name="Ramaraj T."/>
            <person name="Crozier J."/>
            <person name="Davis R.E."/>
            <person name="Shao J."/>
            <person name="Melnick R.L."/>
            <person name="Pereira G.A.G."/>
            <person name="Bailey B.A."/>
        </authorList>
    </citation>
    <scope>NUCLEOTIDE SEQUENCE [LARGE SCALE GENOMIC DNA]</scope>
    <source>
        <strain evidence="2 3">MCA 2997</strain>
    </source>
</reference>
<dbReference type="AlphaFoldDB" id="V2XZP3"/>
<feature type="compositionally biased region" description="Acidic residues" evidence="1">
    <location>
        <begin position="323"/>
        <end position="335"/>
    </location>
</feature>
<feature type="region of interest" description="Disordered" evidence="1">
    <location>
        <begin position="94"/>
        <end position="114"/>
    </location>
</feature>
<dbReference type="KEGG" id="mrr:Moror_933"/>
<evidence type="ECO:0000256" key="1">
    <source>
        <dbReference type="SAM" id="MobiDB-lite"/>
    </source>
</evidence>
<keyword evidence="3" id="KW-1185">Reference proteome</keyword>
<feature type="region of interest" description="Disordered" evidence="1">
    <location>
        <begin position="196"/>
        <end position="255"/>
    </location>
</feature>